<keyword evidence="8 13" id="KW-1133">Transmembrane helix</keyword>
<dbReference type="SFLD" id="SFLDS00052">
    <property type="entry name" value="Ferric_Reductase_Domain"/>
    <property type="match status" value="1"/>
</dbReference>
<dbReference type="SUPFAM" id="SSF63380">
    <property type="entry name" value="Riboflavin synthase domain-like"/>
    <property type="match status" value="1"/>
</dbReference>
<keyword evidence="16" id="KW-1185">Reference proteome</keyword>
<sequence length="439" mass="49145">MRIHYQTLAAWIGVYFLLTLLPMALALAFERPPVRAFAIELGVLLGLLGLGVLAMQLVISGRHPWFARGIGQDNLLQFHRQMGIFAWLLVLAHPATLLSAEPAFLDYLHPGDEPLRAFFLSATLIATTLLIVTSLWRVGMKLQYEWWRALHGLLAFFVVSTGIGHALMVSNYTAGWPVRIALTVAVGAALLLLIDARLLRPWRLKTKPWLVTKADAIDGDATRLVLQADNHQGIQFKPGQYVWITLGDSPFSLQQHPFSIHSNADSPTRLEFTVKHAGDFTNSISAIKAGSRAWVEGPYGVFTLDLSNDRDTIMVVGGVGITPIMSMLRSCATAHSRKKLLLLYANENRASVLFWDELIKLSEHLDLKVVHVLKEPPEDWDEEQGFIDDKLLTKYIKNARSQTDYYVCGPPPLMNGVESALRKRDVPLQHIFSERFNLV</sequence>
<evidence type="ECO:0000259" key="14">
    <source>
        <dbReference type="PROSITE" id="PS51384"/>
    </source>
</evidence>
<feature type="transmembrane region" description="Helical" evidence="13">
    <location>
        <begin position="150"/>
        <end position="168"/>
    </location>
</feature>
<evidence type="ECO:0000256" key="1">
    <source>
        <dbReference type="ARBA" id="ARBA00001974"/>
    </source>
</evidence>
<dbReference type="AlphaFoldDB" id="A0A1H4CHZ1"/>
<feature type="transmembrane region" description="Helical" evidence="13">
    <location>
        <begin position="36"/>
        <end position="59"/>
    </location>
</feature>
<evidence type="ECO:0000256" key="10">
    <source>
        <dbReference type="ARBA" id="ARBA00023004"/>
    </source>
</evidence>
<accession>A0A1H4CHZ1</accession>
<keyword evidence="5" id="KW-0001">2Fe-2S</keyword>
<dbReference type="OrthoDB" id="9796486at2"/>
<evidence type="ECO:0000256" key="9">
    <source>
        <dbReference type="ARBA" id="ARBA00023002"/>
    </source>
</evidence>
<dbReference type="InterPro" id="IPR017938">
    <property type="entry name" value="Riboflavin_synthase-like_b-brl"/>
</dbReference>
<dbReference type="SUPFAM" id="SSF52343">
    <property type="entry name" value="Ferredoxin reductase-like, C-terminal NADP-linked domain"/>
    <property type="match status" value="1"/>
</dbReference>
<evidence type="ECO:0000256" key="4">
    <source>
        <dbReference type="ARBA" id="ARBA00022692"/>
    </source>
</evidence>
<dbReference type="PANTHER" id="PTHR47354">
    <property type="entry name" value="NADH OXIDOREDUCTASE HCR"/>
    <property type="match status" value="1"/>
</dbReference>
<dbReference type="InterPro" id="IPR013130">
    <property type="entry name" value="Fe3_Rdtase_TM_dom"/>
</dbReference>
<dbReference type="PANTHER" id="PTHR47354:SF8">
    <property type="entry name" value="1,2-PHENYLACETYL-COA EPOXIDASE, SUBUNIT E"/>
    <property type="match status" value="1"/>
</dbReference>
<dbReference type="Gene3D" id="3.40.50.80">
    <property type="entry name" value="Nucleotide-binding domain of ferredoxin-NADP reductase (FNR) module"/>
    <property type="match status" value="1"/>
</dbReference>
<dbReference type="InterPro" id="IPR050415">
    <property type="entry name" value="MRET"/>
</dbReference>
<dbReference type="Pfam" id="PF08022">
    <property type="entry name" value="FAD_binding_8"/>
    <property type="match status" value="1"/>
</dbReference>
<protein>
    <submittedName>
        <fullName evidence="15">Predicted ferric reductase</fullName>
    </submittedName>
</protein>
<dbReference type="GO" id="GO:0051537">
    <property type="term" value="F:2 iron, 2 sulfur cluster binding"/>
    <property type="evidence" value="ECO:0007669"/>
    <property type="project" value="UniProtKB-KW"/>
</dbReference>
<dbReference type="GO" id="GO:0016020">
    <property type="term" value="C:membrane"/>
    <property type="evidence" value="ECO:0007669"/>
    <property type="project" value="UniProtKB-SubCell"/>
</dbReference>
<keyword evidence="9" id="KW-0560">Oxidoreductase</keyword>
<keyword evidence="4 13" id="KW-0812">Transmembrane</keyword>
<dbReference type="SFLD" id="SFLDG01168">
    <property type="entry name" value="Ferric_reductase_subgroup_(FRE"/>
    <property type="match status" value="1"/>
</dbReference>
<gene>
    <name evidence="15" type="ORF">SAMN04488051_104169</name>
</gene>
<dbReference type="Pfam" id="PF01794">
    <property type="entry name" value="Ferric_reduct"/>
    <property type="match status" value="1"/>
</dbReference>
<dbReference type="Proteomes" id="UP000198773">
    <property type="component" value="Unassembled WGS sequence"/>
</dbReference>
<feature type="transmembrane region" description="Helical" evidence="13">
    <location>
        <begin position="180"/>
        <end position="199"/>
    </location>
</feature>
<dbReference type="GO" id="GO:0046872">
    <property type="term" value="F:metal ion binding"/>
    <property type="evidence" value="ECO:0007669"/>
    <property type="project" value="UniProtKB-KW"/>
</dbReference>
<evidence type="ECO:0000256" key="5">
    <source>
        <dbReference type="ARBA" id="ARBA00022714"/>
    </source>
</evidence>
<dbReference type="Pfam" id="PF00175">
    <property type="entry name" value="NAD_binding_1"/>
    <property type="match status" value="1"/>
</dbReference>
<dbReference type="InterPro" id="IPR013112">
    <property type="entry name" value="FAD-bd_8"/>
</dbReference>
<proteinExistence type="predicted"/>
<evidence type="ECO:0000256" key="2">
    <source>
        <dbReference type="ARBA" id="ARBA00004141"/>
    </source>
</evidence>
<dbReference type="Gene3D" id="2.40.30.10">
    <property type="entry name" value="Translation factors"/>
    <property type="match status" value="1"/>
</dbReference>
<feature type="transmembrane region" description="Helical" evidence="13">
    <location>
        <begin position="84"/>
        <end position="105"/>
    </location>
</feature>
<dbReference type="InterPro" id="IPR017927">
    <property type="entry name" value="FAD-bd_FR_type"/>
</dbReference>
<dbReference type="RefSeq" id="WP_091342336.1">
    <property type="nucleotide sequence ID" value="NZ_FNRM01000004.1"/>
</dbReference>
<dbReference type="GO" id="GO:0016491">
    <property type="term" value="F:oxidoreductase activity"/>
    <property type="evidence" value="ECO:0007669"/>
    <property type="project" value="UniProtKB-KW"/>
</dbReference>
<evidence type="ECO:0000313" key="15">
    <source>
        <dbReference type="EMBL" id="SEA59977.1"/>
    </source>
</evidence>
<dbReference type="CDD" id="cd06198">
    <property type="entry name" value="FNR_like_3"/>
    <property type="match status" value="1"/>
</dbReference>
<name>A0A1H4CHZ1_ALKAM</name>
<evidence type="ECO:0000256" key="6">
    <source>
        <dbReference type="ARBA" id="ARBA00022723"/>
    </source>
</evidence>
<dbReference type="GO" id="GO:0050660">
    <property type="term" value="F:flavin adenine dinucleotide binding"/>
    <property type="evidence" value="ECO:0007669"/>
    <property type="project" value="TreeGrafter"/>
</dbReference>
<evidence type="ECO:0000256" key="3">
    <source>
        <dbReference type="ARBA" id="ARBA00022630"/>
    </source>
</evidence>
<dbReference type="PRINTS" id="PR00410">
    <property type="entry name" value="PHEHYDRXLASE"/>
</dbReference>
<evidence type="ECO:0000256" key="8">
    <source>
        <dbReference type="ARBA" id="ARBA00022989"/>
    </source>
</evidence>
<evidence type="ECO:0000313" key="16">
    <source>
        <dbReference type="Proteomes" id="UP000198773"/>
    </source>
</evidence>
<dbReference type="InterPro" id="IPR001433">
    <property type="entry name" value="OxRdtase_FAD/NAD-bd"/>
</dbReference>
<keyword evidence="7" id="KW-0274">FAD</keyword>
<dbReference type="STRING" id="152573.SAMN04488051_104169"/>
<keyword evidence="6" id="KW-0479">Metal-binding</keyword>
<keyword evidence="10" id="KW-0408">Iron</keyword>
<evidence type="ECO:0000256" key="11">
    <source>
        <dbReference type="ARBA" id="ARBA00023014"/>
    </source>
</evidence>
<feature type="domain" description="FAD-binding FR-type" evidence="14">
    <location>
        <begin position="197"/>
        <end position="305"/>
    </location>
</feature>
<evidence type="ECO:0000256" key="13">
    <source>
        <dbReference type="SAM" id="Phobius"/>
    </source>
</evidence>
<dbReference type="PROSITE" id="PS51384">
    <property type="entry name" value="FAD_FR"/>
    <property type="match status" value="1"/>
</dbReference>
<evidence type="ECO:0000256" key="12">
    <source>
        <dbReference type="ARBA" id="ARBA00023136"/>
    </source>
</evidence>
<keyword evidence="12 13" id="KW-0472">Membrane</keyword>
<comment type="subcellular location">
    <subcellularLocation>
        <location evidence="2">Membrane</location>
        <topology evidence="2">Multi-pass membrane protein</topology>
    </subcellularLocation>
</comment>
<dbReference type="EMBL" id="FNRM01000004">
    <property type="protein sequence ID" value="SEA59977.1"/>
    <property type="molecule type" value="Genomic_DNA"/>
</dbReference>
<evidence type="ECO:0000256" key="7">
    <source>
        <dbReference type="ARBA" id="ARBA00022827"/>
    </source>
</evidence>
<organism evidence="15 16">
    <name type="scientific">Alkalimonas amylolytica</name>
    <dbReference type="NCBI Taxonomy" id="152573"/>
    <lineage>
        <taxon>Bacteria</taxon>
        <taxon>Pseudomonadati</taxon>
        <taxon>Pseudomonadota</taxon>
        <taxon>Gammaproteobacteria</taxon>
        <taxon>Alkalimonas</taxon>
    </lineage>
</organism>
<feature type="transmembrane region" description="Helical" evidence="13">
    <location>
        <begin position="117"/>
        <end position="138"/>
    </location>
</feature>
<dbReference type="InterPro" id="IPR039261">
    <property type="entry name" value="FNR_nucleotide-bd"/>
</dbReference>
<reference evidence="15 16" key="1">
    <citation type="submission" date="2016-10" db="EMBL/GenBank/DDBJ databases">
        <authorList>
            <person name="de Groot N.N."/>
        </authorList>
    </citation>
    <scope>NUCLEOTIDE SEQUENCE [LARGE SCALE GENOMIC DNA]</scope>
    <source>
        <strain evidence="15 16">CGMCC 1.3430</strain>
    </source>
</reference>
<keyword evidence="11" id="KW-0411">Iron-sulfur</keyword>
<keyword evidence="3" id="KW-0285">Flavoprotein</keyword>
<comment type="cofactor">
    <cofactor evidence="1">
        <name>FAD</name>
        <dbReference type="ChEBI" id="CHEBI:57692"/>
    </cofactor>
</comment>